<dbReference type="EMBL" id="KB308935">
    <property type="protein sequence ID" value="ELT96056.1"/>
    <property type="molecule type" value="Genomic_DNA"/>
</dbReference>
<gene>
    <name evidence="2" type="ORF">CAPTEDRAFT_156531</name>
</gene>
<evidence type="ECO:0000313" key="2">
    <source>
        <dbReference type="EMBL" id="ELT96056.1"/>
    </source>
</evidence>
<dbReference type="PANTHER" id="PTHR12771:SF51">
    <property type="entry name" value="LD01482P"/>
    <property type="match status" value="1"/>
</dbReference>
<reference evidence="4" key="1">
    <citation type="submission" date="2012-12" db="EMBL/GenBank/DDBJ databases">
        <authorList>
            <person name="Hellsten U."/>
            <person name="Grimwood J."/>
            <person name="Chapman J.A."/>
            <person name="Shapiro H."/>
            <person name="Aerts A."/>
            <person name="Otillar R.P."/>
            <person name="Terry A.Y."/>
            <person name="Boore J.L."/>
            <person name="Simakov O."/>
            <person name="Marletaz F."/>
            <person name="Cho S.-J."/>
            <person name="Edsinger-Gonzales E."/>
            <person name="Havlak P."/>
            <person name="Kuo D.-H."/>
            <person name="Larsson T."/>
            <person name="Lv J."/>
            <person name="Arendt D."/>
            <person name="Savage R."/>
            <person name="Osoegawa K."/>
            <person name="de Jong P."/>
            <person name="Lindberg D.R."/>
            <person name="Seaver E.C."/>
            <person name="Weisblat D.A."/>
            <person name="Putnam N.H."/>
            <person name="Grigoriev I.V."/>
            <person name="Rokhsar D.S."/>
        </authorList>
    </citation>
    <scope>NUCLEOTIDE SEQUENCE</scope>
    <source>
        <strain evidence="4">I ESC-2004</strain>
    </source>
</reference>
<organism evidence="2">
    <name type="scientific">Capitella teleta</name>
    <name type="common">Polychaete worm</name>
    <dbReference type="NCBI Taxonomy" id="283909"/>
    <lineage>
        <taxon>Eukaryota</taxon>
        <taxon>Metazoa</taxon>
        <taxon>Spiralia</taxon>
        <taxon>Lophotrochozoa</taxon>
        <taxon>Annelida</taxon>
        <taxon>Polychaeta</taxon>
        <taxon>Sedentaria</taxon>
        <taxon>Scolecida</taxon>
        <taxon>Capitellidae</taxon>
        <taxon>Capitella</taxon>
    </lineage>
</organism>
<feature type="domain" description="ELMO" evidence="1">
    <location>
        <begin position="127"/>
        <end position="283"/>
    </location>
</feature>
<name>R7TX78_CAPTE</name>
<dbReference type="PROSITE" id="PS51335">
    <property type="entry name" value="ELMO"/>
    <property type="match status" value="1"/>
</dbReference>
<reference evidence="2 4" key="2">
    <citation type="journal article" date="2013" name="Nature">
        <title>Insights into bilaterian evolution from three spiralian genomes.</title>
        <authorList>
            <person name="Simakov O."/>
            <person name="Marletaz F."/>
            <person name="Cho S.J."/>
            <person name="Edsinger-Gonzales E."/>
            <person name="Havlak P."/>
            <person name="Hellsten U."/>
            <person name="Kuo D.H."/>
            <person name="Larsson T."/>
            <person name="Lv J."/>
            <person name="Arendt D."/>
            <person name="Savage R."/>
            <person name="Osoegawa K."/>
            <person name="de Jong P."/>
            <person name="Grimwood J."/>
            <person name="Chapman J.A."/>
            <person name="Shapiro H."/>
            <person name="Aerts A."/>
            <person name="Otillar R.P."/>
            <person name="Terry A.Y."/>
            <person name="Boore J.L."/>
            <person name="Grigoriev I.V."/>
            <person name="Lindberg D.R."/>
            <person name="Seaver E.C."/>
            <person name="Weisblat D.A."/>
            <person name="Putnam N.H."/>
            <person name="Rokhsar D.S."/>
        </authorList>
    </citation>
    <scope>NUCLEOTIDE SEQUENCE</scope>
    <source>
        <strain evidence="2 4">I ESC-2004</strain>
    </source>
</reference>
<dbReference type="OMA" id="WMKWILR"/>
<evidence type="ECO:0000259" key="1">
    <source>
        <dbReference type="PROSITE" id="PS51335"/>
    </source>
</evidence>
<accession>R7TX78</accession>
<dbReference type="InterPro" id="IPR050868">
    <property type="entry name" value="ELMO_domain-containing"/>
</dbReference>
<dbReference type="Proteomes" id="UP000014760">
    <property type="component" value="Unassembled WGS sequence"/>
</dbReference>
<evidence type="ECO:0000313" key="3">
    <source>
        <dbReference type="EnsemblMetazoa" id="CapteP156531"/>
    </source>
</evidence>
<evidence type="ECO:0000313" key="4">
    <source>
        <dbReference type="Proteomes" id="UP000014760"/>
    </source>
</evidence>
<dbReference type="OrthoDB" id="67155at2759"/>
<dbReference type="AlphaFoldDB" id="R7TX78"/>
<dbReference type="HOGENOM" id="CLU_056289_0_0_1"/>
<dbReference type="EnsemblMetazoa" id="CapteT156531">
    <property type="protein sequence ID" value="CapteP156531"/>
    <property type="gene ID" value="CapteG156531"/>
</dbReference>
<dbReference type="GO" id="GO:0005096">
    <property type="term" value="F:GTPase activator activity"/>
    <property type="evidence" value="ECO:0007669"/>
    <property type="project" value="TreeGrafter"/>
</dbReference>
<dbReference type="EMBL" id="AMQN01011553">
    <property type="status" value="NOT_ANNOTATED_CDS"/>
    <property type="molecule type" value="Genomic_DNA"/>
</dbReference>
<sequence>MLLSVYEYVYYAFLHPMWKWMLRRLTGKCELLRITLSVPRGAQRTCNIESSLKHSKIHTLKGLLAEDNVNIDDAVANIMRIKSVSPEIHPQFGPTLRMCLCQICGYRQLISEVESTRRIQYCSENSEHEALLSQLWSKLKPDTQLTARISKQWTEIGFQGDDPMTDFRGMGLLGLQNLVFFATVYTDAARQLLSRSEHPQNGYSFAIVGINITGLAHQLLNSGHLKTHLYNVVHGQPRLEHFHQVYCYLLYEFDKFWFSQETIDIMQFNHVKQKFQKRIVQRLKDKHATLHGALTVGPSNNAASVPL</sequence>
<dbReference type="PANTHER" id="PTHR12771">
    <property type="entry name" value="ENGULFMENT AND CELL MOTILITY"/>
    <property type="match status" value="1"/>
</dbReference>
<keyword evidence="4" id="KW-1185">Reference proteome</keyword>
<protein>
    <recommendedName>
        <fullName evidence="1">ELMO domain-containing protein</fullName>
    </recommendedName>
</protein>
<dbReference type="FunCoup" id="R7TX78">
    <property type="interactions" value="861"/>
</dbReference>
<dbReference type="InterPro" id="IPR006816">
    <property type="entry name" value="ELMO_dom"/>
</dbReference>
<dbReference type="Pfam" id="PF04727">
    <property type="entry name" value="ELMO_CED12"/>
    <property type="match status" value="1"/>
</dbReference>
<reference evidence="3" key="3">
    <citation type="submission" date="2015-06" db="UniProtKB">
        <authorList>
            <consortium name="EnsemblMetazoa"/>
        </authorList>
    </citation>
    <scope>IDENTIFICATION</scope>
</reference>
<proteinExistence type="predicted"/>
<dbReference type="STRING" id="283909.R7TX78"/>